<protein>
    <submittedName>
        <fullName evidence="1">Uncharacterized protein</fullName>
    </submittedName>
</protein>
<dbReference type="EMBL" id="JACGWO010000001">
    <property type="protein sequence ID" value="KAK4441749.1"/>
    <property type="molecule type" value="Genomic_DNA"/>
</dbReference>
<dbReference type="AlphaFoldDB" id="A0AAE1Z3X7"/>
<keyword evidence="2" id="KW-1185">Reference proteome</keyword>
<comment type="caution">
    <text evidence="1">The sequence shown here is derived from an EMBL/GenBank/DDBJ whole genome shotgun (WGS) entry which is preliminary data.</text>
</comment>
<reference evidence="1" key="2">
    <citation type="journal article" date="2024" name="Plant">
        <title>Genomic evolution and insights into agronomic trait innovations of Sesamum species.</title>
        <authorList>
            <person name="Miao H."/>
            <person name="Wang L."/>
            <person name="Qu L."/>
            <person name="Liu H."/>
            <person name="Sun Y."/>
            <person name="Le M."/>
            <person name="Wang Q."/>
            <person name="Wei S."/>
            <person name="Zheng Y."/>
            <person name="Lin W."/>
            <person name="Duan Y."/>
            <person name="Cao H."/>
            <person name="Xiong S."/>
            <person name="Wang X."/>
            <person name="Wei L."/>
            <person name="Li C."/>
            <person name="Ma Q."/>
            <person name="Ju M."/>
            <person name="Zhao R."/>
            <person name="Li G."/>
            <person name="Mu C."/>
            <person name="Tian Q."/>
            <person name="Mei H."/>
            <person name="Zhang T."/>
            <person name="Gao T."/>
            <person name="Zhang H."/>
        </authorList>
    </citation>
    <scope>NUCLEOTIDE SEQUENCE</scope>
    <source>
        <strain evidence="1">3651</strain>
    </source>
</reference>
<evidence type="ECO:0000313" key="1">
    <source>
        <dbReference type="EMBL" id="KAK4441749.1"/>
    </source>
</evidence>
<dbReference type="Proteomes" id="UP001293254">
    <property type="component" value="Unassembled WGS sequence"/>
</dbReference>
<sequence>MDASAISLTSALAISKMVFRIRVTTHHTGRGYERQIICLLVAVDCRPHLLVSKNHTLNFSLLIPIPQKINTVELRSLVFFLLPKSQPLNLNIPIVSPTNSLTSPFPITHLHNPPQMALSPYQSPSPNNPPISEVESSLVLIHDHALLSPQLHAPHNPIIFTSSLSYISPTPSNLPNAKTNCTKSKTPQPCRIISIPRKRKKTDPLITLTDPILPSLAK</sequence>
<organism evidence="1 2">
    <name type="scientific">Sesamum alatum</name>
    <dbReference type="NCBI Taxonomy" id="300844"/>
    <lineage>
        <taxon>Eukaryota</taxon>
        <taxon>Viridiplantae</taxon>
        <taxon>Streptophyta</taxon>
        <taxon>Embryophyta</taxon>
        <taxon>Tracheophyta</taxon>
        <taxon>Spermatophyta</taxon>
        <taxon>Magnoliopsida</taxon>
        <taxon>eudicotyledons</taxon>
        <taxon>Gunneridae</taxon>
        <taxon>Pentapetalae</taxon>
        <taxon>asterids</taxon>
        <taxon>lamiids</taxon>
        <taxon>Lamiales</taxon>
        <taxon>Pedaliaceae</taxon>
        <taxon>Sesamum</taxon>
    </lineage>
</organism>
<gene>
    <name evidence="1" type="ORF">Salat_0509800</name>
</gene>
<accession>A0AAE1Z3X7</accession>
<name>A0AAE1Z3X7_9LAMI</name>
<evidence type="ECO:0000313" key="2">
    <source>
        <dbReference type="Proteomes" id="UP001293254"/>
    </source>
</evidence>
<reference evidence="1" key="1">
    <citation type="submission" date="2020-06" db="EMBL/GenBank/DDBJ databases">
        <authorList>
            <person name="Li T."/>
            <person name="Hu X."/>
            <person name="Zhang T."/>
            <person name="Song X."/>
            <person name="Zhang H."/>
            <person name="Dai N."/>
            <person name="Sheng W."/>
            <person name="Hou X."/>
            <person name="Wei L."/>
        </authorList>
    </citation>
    <scope>NUCLEOTIDE SEQUENCE</scope>
    <source>
        <strain evidence="1">3651</strain>
        <tissue evidence="1">Leaf</tissue>
    </source>
</reference>
<proteinExistence type="predicted"/>